<organism evidence="1 2">
    <name type="scientific">Mesorhizobium captivum</name>
    <dbReference type="NCBI Taxonomy" id="3072319"/>
    <lineage>
        <taxon>Bacteria</taxon>
        <taxon>Pseudomonadati</taxon>
        <taxon>Pseudomonadota</taxon>
        <taxon>Alphaproteobacteria</taxon>
        <taxon>Hyphomicrobiales</taxon>
        <taxon>Phyllobacteriaceae</taxon>
        <taxon>Mesorhizobium</taxon>
    </lineage>
</organism>
<dbReference type="EMBL" id="JAVIJC010000012">
    <property type="protein sequence ID" value="MDX8492574.1"/>
    <property type="molecule type" value="Genomic_DNA"/>
</dbReference>
<reference evidence="1 2" key="1">
    <citation type="submission" date="2023-08" db="EMBL/GenBank/DDBJ databases">
        <title>Implementing the SeqCode for naming new Mesorhizobium species isolated from Vachellia karroo root nodules.</title>
        <authorList>
            <person name="Van Lill M."/>
        </authorList>
    </citation>
    <scope>NUCLEOTIDE SEQUENCE [LARGE SCALE GENOMIC DNA]</scope>
    <source>
        <strain evidence="1 2">VK22B</strain>
    </source>
</reference>
<name>A0ABU4Z062_9HYPH</name>
<dbReference type="Proteomes" id="UP001271249">
    <property type="component" value="Unassembled WGS sequence"/>
</dbReference>
<keyword evidence="2" id="KW-1185">Reference proteome</keyword>
<proteinExistence type="predicted"/>
<sequence length="72" mass="7910">MSGAAYSKHLSALQSSNSQFFSSFSCGHLWHRFGVPTYERVHTGTEQSGRLLALGIDGFSRADGIWFLNDGN</sequence>
<evidence type="ECO:0000313" key="1">
    <source>
        <dbReference type="EMBL" id="MDX8492574.1"/>
    </source>
</evidence>
<dbReference type="RefSeq" id="WP_320226556.1">
    <property type="nucleotide sequence ID" value="NZ_JAVIJB010000010.1"/>
</dbReference>
<accession>A0ABU4Z062</accession>
<comment type="caution">
    <text evidence="1">The sequence shown here is derived from an EMBL/GenBank/DDBJ whole genome shotgun (WGS) entry which is preliminary data.</text>
</comment>
<gene>
    <name evidence="1" type="ORF">RFN29_13415</name>
</gene>
<evidence type="ECO:0000313" key="2">
    <source>
        <dbReference type="Proteomes" id="UP001271249"/>
    </source>
</evidence>
<protein>
    <submittedName>
        <fullName evidence="1">Uncharacterized protein</fullName>
    </submittedName>
</protein>